<organism evidence="1 2">
    <name type="scientific">Nocardioides glacieisoli</name>
    <dbReference type="NCBI Taxonomy" id="1168730"/>
    <lineage>
        <taxon>Bacteria</taxon>
        <taxon>Bacillati</taxon>
        <taxon>Actinomycetota</taxon>
        <taxon>Actinomycetes</taxon>
        <taxon>Propionibacteriales</taxon>
        <taxon>Nocardioidaceae</taxon>
        <taxon>Nocardioides</taxon>
    </lineage>
</organism>
<comment type="caution">
    <text evidence="1">The sequence shown here is derived from an EMBL/GenBank/DDBJ whole genome shotgun (WGS) entry which is preliminary data.</text>
</comment>
<reference evidence="1 2" key="1">
    <citation type="submission" date="2019-01" db="EMBL/GenBank/DDBJ databases">
        <title>Novel species of Nocardioides.</title>
        <authorList>
            <person name="Liu Q."/>
            <person name="Xin Y.-H."/>
        </authorList>
    </citation>
    <scope>NUCLEOTIDE SEQUENCE [LARGE SCALE GENOMIC DNA]</scope>
    <source>
        <strain evidence="1 2">HLT3-15</strain>
    </source>
</reference>
<dbReference type="RefSeq" id="WP_129474334.1">
    <property type="nucleotide sequence ID" value="NZ_SDWS01000002.1"/>
</dbReference>
<sequence length="287" mass="32073">MYVPADIDETSVEQRILEQGSRIRMHGAVTGWAGLRWRGTTFFDGTAAADELLPVPVVVGHGLLRPDPRITVSFEQLPPRERELVDGVWTAVAERALFDEVRRHRVMRQAIVDIEMAIAAHEVTADGFRAYVASRNAWTGVGFARDAAAVAGFGCWSPQEVRMVLVWVIDAELTRPLCNRPVFDLAGNLLAIPDLFDEEAGCAGEYQGADHKDGERHREDVARHERLRTAGIEVFEVVGGDLRDADLVAKRMHAARDRSLFLPPERRGWTLEKPAWWEPWAQAHGLA</sequence>
<dbReference type="EMBL" id="SDWS01000002">
    <property type="protein sequence ID" value="RYB92729.1"/>
    <property type="molecule type" value="Genomic_DNA"/>
</dbReference>
<keyword evidence="2" id="KW-1185">Reference proteome</keyword>
<evidence type="ECO:0000313" key="2">
    <source>
        <dbReference type="Proteomes" id="UP000291838"/>
    </source>
</evidence>
<proteinExistence type="predicted"/>
<name>A0A4Q2RXU3_9ACTN</name>
<dbReference type="AlphaFoldDB" id="A0A4Q2RXU3"/>
<evidence type="ECO:0008006" key="3">
    <source>
        <dbReference type="Google" id="ProtNLM"/>
    </source>
</evidence>
<gene>
    <name evidence="1" type="ORF">EUA06_07310</name>
</gene>
<dbReference type="Proteomes" id="UP000291838">
    <property type="component" value="Unassembled WGS sequence"/>
</dbReference>
<dbReference type="OrthoDB" id="3771067at2"/>
<evidence type="ECO:0000313" key="1">
    <source>
        <dbReference type="EMBL" id="RYB92729.1"/>
    </source>
</evidence>
<protein>
    <recommendedName>
        <fullName evidence="3">DUF559 domain-containing protein</fullName>
    </recommendedName>
</protein>
<accession>A0A4Q2RXU3</accession>